<dbReference type="SUPFAM" id="SSF82199">
    <property type="entry name" value="SET domain"/>
    <property type="match status" value="1"/>
</dbReference>
<dbReference type="InterPro" id="IPR046341">
    <property type="entry name" value="SET_dom_sf"/>
</dbReference>
<dbReference type="PANTHER" id="PTHR13271">
    <property type="entry name" value="UNCHARACTERIZED PUTATIVE METHYLTRANSFERASE"/>
    <property type="match status" value="1"/>
</dbReference>
<evidence type="ECO:0000259" key="4">
    <source>
        <dbReference type="PROSITE" id="PS50280"/>
    </source>
</evidence>
<dbReference type="CDD" id="cd10527">
    <property type="entry name" value="SET_LSMT"/>
    <property type="match status" value="1"/>
</dbReference>
<protein>
    <submittedName>
        <fullName evidence="5">Protein SET DOMAIN GROUP 40</fullName>
    </submittedName>
</protein>
<dbReference type="Gene3D" id="3.90.1410.10">
    <property type="entry name" value="set domain protein methyltransferase, domain 1"/>
    <property type="match status" value="1"/>
</dbReference>
<keyword evidence="1" id="KW-0489">Methyltransferase</keyword>
<reference evidence="6" key="1">
    <citation type="submission" date="2013-01" db="EMBL/GenBank/DDBJ databases">
        <title>Draft Genome Sequence of a Mulberry Tree, Morus notabilis C.K. Schneid.</title>
        <authorList>
            <person name="He N."/>
            <person name="Zhao S."/>
        </authorList>
    </citation>
    <scope>NUCLEOTIDE SEQUENCE</scope>
</reference>
<dbReference type="PROSITE" id="PS50280">
    <property type="entry name" value="SET"/>
    <property type="match status" value="1"/>
</dbReference>
<evidence type="ECO:0000256" key="1">
    <source>
        <dbReference type="ARBA" id="ARBA00022603"/>
    </source>
</evidence>
<dbReference type="InterPro" id="IPR036464">
    <property type="entry name" value="Rubisco_LSMT_subst-bd_sf"/>
</dbReference>
<dbReference type="PANTHER" id="PTHR13271:SF91">
    <property type="entry name" value="PROTEIN SET DOMAIN GROUP 40"/>
    <property type="match status" value="1"/>
</dbReference>
<dbReference type="Proteomes" id="UP000030645">
    <property type="component" value="Unassembled WGS sequence"/>
</dbReference>
<keyword evidence="6" id="KW-1185">Reference proteome</keyword>
<evidence type="ECO:0000256" key="3">
    <source>
        <dbReference type="ARBA" id="ARBA00022691"/>
    </source>
</evidence>
<feature type="domain" description="SET" evidence="4">
    <location>
        <begin position="38"/>
        <end position="303"/>
    </location>
</feature>
<proteinExistence type="predicted"/>
<dbReference type="InterPro" id="IPR050600">
    <property type="entry name" value="SETD3_SETD6_MTase"/>
</dbReference>
<dbReference type="Gene3D" id="3.90.1420.10">
    <property type="entry name" value="Rubisco LSMT, substrate-binding domain"/>
    <property type="match status" value="1"/>
</dbReference>
<dbReference type="STRING" id="981085.W9S2P2"/>
<name>W9S2P2_9ROSA</name>
<sequence>MEREEEGNLEILLKWASEIGISNSPISLSDRSCLSSCLCHSLFVSHFPDAGGRGLAAARPLRRGELVLRVPKSALMTRESLSKDQRFSIVVNAPSSLSPIQILIVGLLYEMNKGRSSWWYPYLVNLPRGYDILATFGEFEKQALQVDDAIWTAEKATLKAESEWKEANPLMKELNLKPQFLTFRAWLWASATFTLTEFHHHFNIIIPNVESNDVKFYASTLIKISSRTLHVPWDEAGCLCPVGDLFNYVAPGEEDSAHTLDLEQLDSHSQRLTDGGFEEDVVAYCFYARRHYEKGEQVLLGYGTYTNLELLEHYGFLLNDNSNEKVFIPLQPEICSSNTWPKDSMFIHQSGKPSFALLSALRIWATPRNQRRPASHLAYSGSQLSAENEILVMRWISKNCNCILKSLPTSFEEDRFLLSAIDKMQDSCSPLELRNTVASSTAHIHAFLEANGLQDGEDVAELLSSRKTKREMDRWRLAIQWRVRYKEILINCISHCSRVIDSFTPQNI</sequence>
<dbReference type="GO" id="GO:0016279">
    <property type="term" value="F:protein-lysine N-methyltransferase activity"/>
    <property type="evidence" value="ECO:0007669"/>
    <property type="project" value="TreeGrafter"/>
</dbReference>
<dbReference type="Pfam" id="PF09273">
    <property type="entry name" value="Rubis-subs-bind"/>
    <property type="match status" value="1"/>
</dbReference>
<gene>
    <name evidence="5" type="ORF">L484_005023</name>
</gene>
<organism evidence="5 6">
    <name type="scientific">Morus notabilis</name>
    <dbReference type="NCBI Taxonomy" id="981085"/>
    <lineage>
        <taxon>Eukaryota</taxon>
        <taxon>Viridiplantae</taxon>
        <taxon>Streptophyta</taxon>
        <taxon>Embryophyta</taxon>
        <taxon>Tracheophyta</taxon>
        <taxon>Spermatophyta</taxon>
        <taxon>Magnoliopsida</taxon>
        <taxon>eudicotyledons</taxon>
        <taxon>Gunneridae</taxon>
        <taxon>Pentapetalae</taxon>
        <taxon>rosids</taxon>
        <taxon>fabids</taxon>
        <taxon>Rosales</taxon>
        <taxon>Moraceae</taxon>
        <taxon>Moreae</taxon>
        <taxon>Morus</taxon>
    </lineage>
</organism>
<dbReference type="eggNOG" id="KOG1337">
    <property type="taxonomic scope" value="Eukaryota"/>
</dbReference>
<evidence type="ECO:0000313" key="6">
    <source>
        <dbReference type="Proteomes" id="UP000030645"/>
    </source>
</evidence>
<dbReference type="InterPro" id="IPR001214">
    <property type="entry name" value="SET_dom"/>
</dbReference>
<evidence type="ECO:0000256" key="2">
    <source>
        <dbReference type="ARBA" id="ARBA00022679"/>
    </source>
</evidence>
<dbReference type="SUPFAM" id="SSF81822">
    <property type="entry name" value="RuBisCo LSMT C-terminal, substrate-binding domain"/>
    <property type="match status" value="1"/>
</dbReference>
<keyword evidence="3" id="KW-0949">S-adenosyl-L-methionine</keyword>
<evidence type="ECO:0000313" key="5">
    <source>
        <dbReference type="EMBL" id="EXC05430.1"/>
    </source>
</evidence>
<dbReference type="EMBL" id="KE345532">
    <property type="protein sequence ID" value="EXC05430.1"/>
    <property type="molecule type" value="Genomic_DNA"/>
</dbReference>
<dbReference type="GO" id="GO:0032259">
    <property type="term" value="P:methylation"/>
    <property type="evidence" value="ECO:0007669"/>
    <property type="project" value="UniProtKB-KW"/>
</dbReference>
<dbReference type="AlphaFoldDB" id="W9S2P2"/>
<dbReference type="InterPro" id="IPR015353">
    <property type="entry name" value="Rubisco_LSMT_subst-bd"/>
</dbReference>
<accession>W9S2P2</accession>
<keyword evidence="2" id="KW-0808">Transferase</keyword>